<reference evidence="2 3" key="1">
    <citation type="journal article" date="2020" name="Mol. Plant">
        <title>The Chromosome-Based Rubber Tree Genome Provides New Insights into Spurge Genome Evolution and Rubber Biosynthesis.</title>
        <authorList>
            <person name="Liu J."/>
            <person name="Shi C."/>
            <person name="Shi C.C."/>
            <person name="Li W."/>
            <person name="Zhang Q.J."/>
            <person name="Zhang Y."/>
            <person name="Li K."/>
            <person name="Lu H.F."/>
            <person name="Shi C."/>
            <person name="Zhu S.T."/>
            <person name="Xiao Z.Y."/>
            <person name="Nan H."/>
            <person name="Yue Y."/>
            <person name="Zhu X.G."/>
            <person name="Wu Y."/>
            <person name="Hong X.N."/>
            <person name="Fan G.Y."/>
            <person name="Tong Y."/>
            <person name="Zhang D."/>
            <person name="Mao C.L."/>
            <person name="Liu Y.L."/>
            <person name="Hao S.J."/>
            <person name="Liu W.Q."/>
            <person name="Lv M.Q."/>
            <person name="Zhang H.B."/>
            <person name="Liu Y."/>
            <person name="Hu-Tang G.R."/>
            <person name="Wang J.P."/>
            <person name="Wang J.H."/>
            <person name="Sun Y.H."/>
            <person name="Ni S.B."/>
            <person name="Chen W.B."/>
            <person name="Zhang X.C."/>
            <person name="Jiao Y.N."/>
            <person name="Eichler E.E."/>
            <person name="Li G.H."/>
            <person name="Liu X."/>
            <person name="Gao L.Z."/>
        </authorList>
    </citation>
    <scope>NUCLEOTIDE SEQUENCE [LARGE SCALE GENOMIC DNA]</scope>
    <source>
        <strain evidence="3">cv. GT1</strain>
        <tissue evidence="2">Leaf</tissue>
    </source>
</reference>
<sequence length="148" mass="16281">MESDQRAVAVEVVLAAMEYSIGFLLLGPGFERKYLLAVIAKLSEGKGEPIELEATQNLMLIGNKSKPIELKANQYLFFAGNTTLENLKNKMLEFEVVAFRMENIEVSLKSITTSLNSLVGTVDDIKNDVEETVGSIQCELTGESCQKS</sequence>
<evidence type="ECO:0000256" key="1">
    <source>
        <dbReference type="SAM" id="Phobius"/>
    </source>
</evidence>
<evidence type="ECO:0000313" key="2">
    <source>
        <dbReference type="EMBL" id="KAF2298579.1"/>
    </source>
</evidence>
<evidence type="ECO:0000313" key="3">
    <source>
        <dbReference type="Proteomes" id="UP000467840"/>
    </source>
</evidence>
<keyword evidence="1" id="KW-0472">Membrane</keyword>
<protein>
    <submittedName>
        <fullName evidence="2">Uncharacterized protein</fullName>
    </submittedName>
</protein>
<keyword evidence="1" id="KW-1133">Transmembrane helix</keyword>
<organism evidence="2 3">
    <name type="scientific">Hevea brasiliensis</name>
    <name type="common">Para rubber tree</name>
    <name type="synonym">Siphonia brasiliensis</name>
    <dbReference type="NCBI Taxonomy" id="3981"/>
    <lineage>
        <taxon>Eukaryota</taxon>
        <taxon>Viridiplantae</taxon>
        <taxon>Streptophyta</taxon>
        <taxon>Embryophyta</taxon>
        <taxon>Tracheophyta</taxon>
        <taxon>Spermatophyta</taxon>
        <taxon>Magnoliopsida</taxon>
        <taxon>eudicotyledons</taxon>
        <taxon>Gunneridae</taxon>
        <taxon>Pentapetalae</taxon>
        <taxon>rosids</taxon>
        <taxon>fabids</taxon>
        <taxon>Malpighiales</taxon>
        <taxon>Euphorbiaceae</taxon>
        <taxon>Crotonoideae</taxon>
        <taxon>Micrandreae</taxon>
        <taxon>Hevea</taxon>
    </lineage>
</organism>
<name>A0A6A6LG55_HEVBR</name>
<comment type="caution">
    <text evidence="2">The sequence shown here is derived from an EMBL/GenBank/DDBJ whole genome shotgun (WGS) entry which is preliminary data.</text>
</comment>
<keyword evidence="1" id="KW-0812">Transmembrane</keyword>
<feature type="transmembrane region" description="Helical" evidence="1">
    <location>
        <begin position="6"/>
        <end position="26"/>
    </location>
</feature>
<accession>A0A6A6LG55</accession>
<gene>
    <name evidence="2" type="ORF">GH714_024186</name>
</gene>
<dbReference type="Proteomes" id="UP000467840">
    <property type="component" value="Chromosome 1"/>
</dbReference>
<keyword evidence="3" id="KW-1185">Reference proteome</keyword>
<dbReference type="EMBL" id="JAAGAX010000011">
    <property type="protein sequence ID" value="KAF2298579.1"/>
    <property type="molecule type" value="Genomic_DNA"/>
</dbReference>
<dbReference type="AlphaFoldDB" id="A0A6A6LG55"/>
<proteinExistence type="predicted"/>